<feature type="non-terminal residue" evidence="3">
    <location>
        <position position="289"/>
    </location>
</feature>
<feature type="non-terminal residue" evidence="3">
    <location>
        <position position="1"/>
    </location>
</feature>
<name>X1NYI0_9ZZZZ</name>
<proteinExistence type="predicted"/>
<feature type="compositionally biased region" description="Basic and acidic residues" evidence="1">
    <location>
        <begin position="92"/>
        <end position="108"/>
    </location>
</feature>
<keyword evidence="2" id="KW-0472">Membrane</keyword>
<comment type="caution">
    <text evidence="3">The sequence shown here is derived from an EMBL/GenBank/DDBJ whole genome shotgun (WGS) entry which is preliminary data.</text>
</comment>
<gene>
    <name evidence="3" type="ORF">S06H3_27793</name>
</gene>
<evidence type="ECO:0000256" key="2">
    <source>
        <dbReference type="SAM" id="Phobius"/>
    </source>
</evidence>
<evidence type="ECO:0000313" key="3">
    <source>
        <dbReference type="EMBL" id="GAI23719.1"/>
    </source>
</evidence>
<keyword evidence="2" id="KW-1133">Transmembrane helix</keyword>
<accession>X1NYI0</accession>
<reference evidence="3" key="1">
    <citation type="journal article" date="2014" name="Front. Microbiol.">
        <title>High frequency of phylogenetically diverse reductive dehalogenase-homologous genes in deep subseafloor sedimentary metagenomes.</title>
        <authorList>
            <person name="Kawai M."/>
            <person name="Futagami T."/>
            <person name="Toyoda A."/>
            <person name="Takaki Y."/>
            <person name="Nishi S."/>
            <person name="Hori S."/>
            <person name="Arai W."/>
            <person name="Tsubouchi T."/>
            <person name="Morono Y."/>
            <person name="Uchiyama I."/>
            <person name="Ito T."/>
            <person name="Fujiyama A."/>
            <person name="Inagaki F."/>
            <person name="Takami H."/>
        </authorList>
    </citation>
    <scope>NUCLEOTIDE SEQUENCE</scope>
    <source>
        <strain evidence="3">Expedition CK06-06</strain>
    </source>
</reference>
<protein>
    <submittedName>
        <fullName evidence="3">Uncharacterized protein</fullName>
    </submittedName>
</protein>
<dbReference type="EMBL" id="BARV01016153">
    <property type="protein sequence ID" value="GAI23719.1"/>
    <property type="molecule type" value="Genomic_DNA"/>
</dbReference>
<feature type="compositionally biased region" description="Basic and acidic residues" evidence="1">
    <location>
        <begin position="115"/>
        <end position="135"/>
    </location>
</feature>
<feature type="transmembrane region" description="Helical" evidence="2">
    <location>
        <begin position="21"/>
        <end position="42"/>
    </location>
</feature>
<feature type="region of interest" description="Disordered" evidence="1">
    <location>
        <begin position="168"/>
        <end position="189"/>
    </location>
</feature>
<dbReference type="AlphaFoldDB" id="X1NYI0"/>
<evidence type="ECO:0000256" key="1">
    <source>
        <dbReference type="SAM" id="MobiDB-lite"/>
    </source>
</evidence>
<feature type="region of interest" description="Disordered" evidence="1">
    <location>
        <begin position="92"/>
        <end position="135"/>
    </location>
</feature>
<feature type="compositionally biased region" description="Acidic residues" evidence="1">
    <location>
        <begin position="173"/>
        <end position="185"/>
    </location>
</feature>
<keyword evidence="2" id="KW-0812">Transmembrane</keyword>
<organism evidence="3">
    <name type="scientific">marine sediment metagenome</name>
    <dbReference type="NCBI Taxonomy" id="412755"/>
    <lineage>
        <taxon>unclassified sequences</taxon>
        <taxon>metagenomes</taxon>
        <taxon>ecological metagenomes</taxon>
    </lineage>
</organism>
<sequence length="289" mass="33578">ARFEVEKYCIMNRKGFIQIPLLVVIIVATVSVASIGAGVVLYRQQKTPSFTANVSEIIYQTVYERKFEVKQLEQEVELSKIKEERAQKQAQEEVAKRTEAETAKKEAEQIAQQEAIKRSQAEAKAKQEEFEKKIKEQQLADKEAEEKMMNADNDGDGLTYRRELELGTSDWNSDSDDDGIPDGEDLNPAGGGRYLAQHFEWEYDRTSWTWNYSIHEDWYEYYKNKPRSPHGLEYVTEDDPFIQKIAEALKEGAEKENYHLSLFIVSFVQGLPYVEDYYTSFDDYPKYPI</sequence>